<dbReference type="PROSITE" id="PS50943">
    <property type="entry name" value="HTH_CROC1"/>
    <property type="match status" value="1"/>
</dbReference>
<dbReference type="SMART" id="SM00530">
    <property type="entry name" value="HTH_XRE"/>
    <property type="match status" value="1"/>
</dbReference>
<dbReference type="Gene3D" id="3.30.450.180">
    <property type="match status" value="1"/>
</dbReference>
<dbReference type="HOGENOM" id="CLU_083309_0_0_11"/>
<dbReference type="PANTHER" id="PTHR35010:SF4">
    <property type="entry name" value="BLL5781 PROTEIN"/>
    <property type="match status" value="1"/>
</dbReference>
<dbReference type="InterPro" id="IPR010982">
    <property type="entry name" value="Lambda_DNA-bd_dom_sf"/>
</dbReference>
<dbReference type="SUPFAM" id="SSF47413">
    <property type="entry name" value="lambda repressor-like DNA-binding domains"/>
    <property type="match status" value="1"/>
</dbReference>
<reference evidence="2 3" key="1">
    <citation type="journal article" date="2014" name="Appl. Environ. Microbiol.">
        <title>Insights into the Microbial Degradation of Rubber and Gutta-Percha by Analysis of the Complete Genome of Nocardia nova SH22a.</title>
        <authorList>
            <person name="Luo Q."/>
            <person name="Hiessl S."/>
            <person name="Poehlein A."/>
            <person name="Daniel R."/>
            <person name="Steinbuchel A."/>
        </authorList>
    </citation>
    <scope>NUCLEOTIDE SEQUENCE [LARGE SCALE GENOMIC DNA]</scope>
    <source>
        <strain evidence="2">SH22a</strain>
    </source>
</reference>
<keyword evidence="3" id="KW-1185">Reference proteome</keyword>
<organism evidence="2 3">
    <name type="scientific">Nocardia nova SH22a</name>
    <dbReference type="NCBI Taxonomy" id="1415166"/>
    <lineage>
        <taxon>Bacteria</taxon>
        <taxon>Bacillati</taxon>
        <taxon>Actinomycetota</taxon>
        <taxon>Actinomycetes</taxon>
        <taxon>Mycobacteriales</taxon>
        <taxon>Nocardiaceae</taxon>
        <taxon>Nocardia</taxon>
    </lineage>
</organism>
<dbReference type="KEGG" id="nno:NONO_c13040"/>
<dbReference type="Gene3D" id="1.10.260.40">
    <property type="entry name" value="lambda repressor-like DNA-binding domains"/>
    <property type="match status" value="1"/>
</dbReference>
<dbReference type="PATRIC" id="fig|1415166.3.peg.1325"/>
<evidence type="ECO:0000259" key="1">
    <source>
        <dbReference type="PROSITE" id="PS50943"/>
    </source>
</evidence>
<dbReference type="OrthoDB" id="2959414at2"/>
<dbReference type="EMBL" id="CP006850">
    <property type="protein sequence ID" value="AHH16107.1"/>
    <property type="molecule type" value="Genomic_DNA"/>
</dbReference>
<name>W5TA75_9NOCA</name>
<sequence length="280" mass="30907">MTTVAPPGPFARELRRWRGLRHWSQLDLAIRADTTQRYLSYLEQGRSQPGRAIVLRLAESLQLSLRERNALLATAGYAPAYDESGFDAPRLAPIRAALRSVLDGHMPYPALIADRYGDLIESNAAFDIFTADCAPELLTPPINVRRLALHPAGLAPRVMNFGEWGRHVTESMRARNRISPDAVAEELVAEFETYLTPAEPGPGYLGFAVPLRLRSDAGELRLITTLTSFATATDISLAELHLEAFLPADEQTAELLRRRAHDTENHCTGSKSIRPSSVTA</sequence>
<dbReference type="AlphaFoldDB" id="W5TA75"/>
<dbReference type="CDD" id="cd00093">
    <property type="entry name" value="HTH_XRE"/>
    <property type="match status" value="1"/>
</dbReference>
<accession>W5TA75</accession>
<dbReference type="GO" id="GO:0003677">
    <property type="term" value="F:DNA binding"/>
    <property type="evidence" value="ECO:0007669"/>
    <property type="project" value="InterPro"/>
</dbReference>
<dbReference type="Pfam" id="PF13560">
    <property type="entry name" value="HTH_31"/>
    <property type="match status" value="1"/>
</dbReference>
<dbReference type="Pfam" id="PF17765">
    <property type="entry name" value="MLTR_LBD"/>
    <property type="match status" value="1"/>
</dbReference>
<dbReference type="STRING" id="1415166.NONO_c13040"/>
<dbReference type="InterPro" id="IPR001387">
    <property type="entry name" value="Cro/C1-type_HTH"/>
</dbReference>
<gene>
    <name evidence="2" type="ORF">NONO_c13040</name>
</gene>
<dbReference type="InterPro" id="IPR041413">
    <property type="entry name" value="MLTR_LBD"/>
</dbReference>
<evidence type="ECO:0000313" key="2">
    <source>
        <dbReference type="EMBL" id="AHH16107.1"/>
    </source>
</evidence>
<dbReference type="Proteomes" id="UP000019150">
    <property type="component" value="Chromosome"/>
</dbReference>
<dbReference type="eggNOG" id="COG1396">
    <property type="taxonomic scope" value="Bacteria"/>
</dbReference>
<dbReference type="RefSeq" id="WP_025347628.1">
    <property type="nucleotide sequence ID" value="NZ_CP006850.1"/>
</dbReference>
<proteinExistence type="predicted"/>
<evidence type="ECO:0000313" key="3">
    <source>
        <dbReference type="Proteomes" id="UP000019150"/>
    </source>
</evidence>
<protein>
    <submittedName>
        <fullName evidence="2">Putative transcriptional regulator, XRE family</fullName>
    </submittedName>
</protein>
<feature type="domain" description="HTH cro/C1-type" evidence="1">
    <location>
        <begin position="14"/>
        <end position="68"/>
    </location>
</feature>
<dbReference type="PANTHER" id="PTHR35010">
    <property type="entry name" value="BLL4672 PROTEIN-RELATED"/>
    <property type="match status" value="1"/>
</dbReference>